<protein>
    <submittedName>
        <fullName evidence="2">Uncharacterized protein</fullName>
    </submittedName>
</protein>
<dbReference type="AlphaFoldDB" id="A0A1A9N973"/>
<dbReference type="Proteomes" id="UP000078116">
    <property type="component" value="Unassembled WGS sequence"/>
</dbReference>
<proteinExistence type="predicted"/>
<evidence type="ECO:0000313" key="2">
    <source>
        <dbReference type="EMBL" id="OAJ61557.1"/>
    </source>
</evidence>
<gene>
    <name evidence="1" type="ORF">A6V36_33920</name>
    <name evidence="2" type="ORF">A6V37_24695</name>
</gene>
<organism evidence="2 4">
    <name type="scientific">Paraburkholderia ginsengiterrae</name>
    <dbReference type="NCBI Taxonomy" id="1462993"/>
    <lineage>
        <taxon>Bacteria</taxon>
        <taxon>Pseudomonadati</taxon>
        <taxon>Pseudomonadota</taxon>
        <taxon>Betaproteobacteria</taxon>
        <taxon>Burkholderiales</taxon>
        <taxon>Burkholderiaceae</taxon>
        <taxon>Paraburkholderia</taxon>
    </lineage>
</organism>
<keyword evidence="3" id="KW-1185">Reference proteome</keyword>
<accession>A0A1A9N973</accession>
<sequence length="159" mass="18120">MEDWKAAFETGIRTSDHPKRFDAEQTLPHFSSAPGNWCRNATISTCSDSREQNHVARNAINARARDGMIRNPPGDNTVRNDRVTWLAQTSNRIANFEFSGMTGRFASLDVEADASTSAGTAPRRDLRRRELFEKLPRFRFAVLQQPTGERHFGRRQRTV</sequence>
<evidence type="ECO:0000313" key="1">
    <source>
        <dbReference type="EMBL" id="OAJ56028.1"/>
    </source>
</evidence>
<evidence type="ECO:0000313" key="3">
    <source>
        <dbReference type="Proteomes" id="UP000077961"/>
    </source>
</evidence>
<dbReference type="EMBL" id="LXJZ01000188">
    <property type="protein sequence ID" value="OAJ56028.1"/>
    <property type="molecule type" value="Genomic_DNA"/>
</dbReference>
<name>A0A1A9N973_9BURK</name>
<comment type="caution">
    <text evidence="2">The sequence shown here is derived from an EMBL/GenBank/DDBJ whole genome shotgun (WGS) entry which is preliminary data.</text>
</comment>
<dbReference type="Proteomes" id="UP000077961">
    <property type="component" value="Unassembled WGS sequence"/>
</dbReference>
<evidence type="ECO:0000313" key="4">
    <source>
        <dbReference type="Proteomes" id="UP000078116"/>
    </source>
</evidence>
<reference evidence="3 4" key="1">
    <citation type="submission" date="2016-04" db="EMBL/GenBank/DDBJ databases">
        <title>Reclassification of Paraburkholderia panaciterrae (Farh et al. 2015) Dobritsa &amp; Samadpour 2016 as a later homotypic synonym of Paraburkholderia ginsengiterrae (Farh et al. 2015) Dobritsa &amp; Samadpour 2016.</title>
        <authorList>
            <person name="Dobritsa A.P."/>
            <person name="Kutumbaka K."/>
            <person name="Samadpour M."/>
        </authorList>
    </citation>
    <scope>NUCLEOTIDE SEQUENCE [LARGE SCALE GENOMIC DNA]</scope>
    <source>
        <strain evidence="2 4">DCY85</strain>
        <strain evidence="1 3">DCY85-1</strain>
    </source>
</reference>
<dbReference type="EMBL" id="LXKA01000209">
    <property type="protein sequence ID" value="OAJ61557.1"/>
    <property type="molecule type" value="Genomic_DNA"/>
</dbReference>